<sequence length="95" mass="11083">MEKFNKILLLLIIILIVFSVGYTIGYRKAKSNINDNIVIQDTTYNHIILDSIKYRLIEKDSIIYNIKEDLKDDIQEAINANDSNVVKQFYELVSE</sequence>
<accession>A0AAE7RVL9</accession>
<name>A0AAE7RVL9_9CAUD</name>
<dbReference type="GeneID" id="75691288"/>
<evidence type="ECO:0000313" key="1">
    <source>
        <dbReference type="EMBL" id="QWM90196.1"/>
    </source>
</evidence>
<dbReference type="KEGG" id="vg:75691288"/>
<evidence type="ECO:0000313" key="2">
    <source>
        <dbReference type="Proteomes" id="UP000827813"/>
    </source>
</evidence>
<organism evidence="1 2">
    <name type="scientific">uncultured phage cr9_1</name>
    <dbReference type="NCBI Taxonomy" id="2986400"/>
    <lineage>
        <taxon>Viruses</taxon>
        <taxon>Duplodnaviria</taxon>
        <taxon>Heunggongvirae</taxon>
        <taxon>Uroviricota</taxon>
        <taxon>Caudoviricetes</taxon>
        <taxon>Crassvirales</taxon>
        <taxon>Intestiviridae</taxon>
        <taxon>Crudevirinae</taxon>
        <taxon>Dabirmavirus</taxon>
        <taxon>Dabirmavirus hominis</taxon>
    </lineage>
</organism>
<keyword evidence="2" id="KW-1185">Reference proteome</keyword>
<reference evidence="1 2" key="1">
    <citation type="submission" date="2021-04" db="EMBL/GenBank/DDBJ databases">
        <authorList>
            <person name="Shkoporov A.N."/>
            <person name="Stockdale S.R."/>
            <person name="Guerin E."/>
            <person name="Ross R.P."/>
            <person name="Hill C."/>
        </authorList>
    </citation>
    <scope>NUCLEOTIDE SEQUENCE [LARGE SCALE GENOMIC DNA]</scope>
    <source>
        <strain evidence="2">cr9_1</strain>
    </source>
</reference>
<proteinExistence type="predicted"/>
<dbReference type="EMBL" id="MZ130486">
    <property type="protein sequence ID" value="QWM90196.1"/>
    <property type="molecule type" value="Genomic_DNA"/>
</dbReference>
<dbReference type="Proteomes" id="UP000827813">
    <property type="component" value="Segment"/>
</dbReference>
<dbReference type="RefSeq" id="YP_010359768.1">
    <property type="nucleotide sequence ID" value="NC_062776.1"/>
</dbReference>
<protein>
    <submittedName>
        <fullName evidence="1">Uncharacterized protein</fullName>
    </submittedName>
</protein>
<gene>
    <name evidence="1" type="primary">gp_23129</name>
</gene>